<dbReference type="InterPro" id="IPR015942">
    <property type="entry name" value="Asp/Glu/hydantoin_racemase"/>
</dbReference>
<dbReference type="EMBL" id="CP042906">
    <property type="protein sequence ID" value="QEX16945.1"/>
    <property type="molecule type" value="Genomic_DNA"/>
</dbReference>
<gene>
    <name evidence="1" type="ORF">FRZ44_22400</name>
</gene>
<evidence type="ECO:0000313" key="2">
    <source>
        <dbReference type="Proteomes" id="UP000326202"/>
    </source>
</evidence>
<accession>A0A5J6MKB4</accession>
<dbReference type="Proteomes" id="UP000326202">
    <property type="component" value="Chromosome"/>
</dbReference>
<dbReference type="Pfam" id="PF01177">
    <property type="entry name" value="Asp_Glu_race"/>
    <property type="match status" value="1"/>
</dbReference>
<protein>
    <recommendedName>
        <fullName evidence="3">Asp/Glu racemase</fullName>
    </recommendedName>
</protein>
<name>A0A5J6MKB4_9PROT</name>
<sequence length="219" mass="23013">MRIACLHTIESNIEPFEAARRERGDASLTLRHEVRDDLLAAVGRAGCFAAPIVAETVAALQALAADADGVLLTCSTLGPAVAPAHRVCPVPVLRVDQGLAREAVRQGDQVLVLCTAATTLSSTRELFEAEARATGAAIEMRHVPDAWDHFKAGRLERCYALTAEAADEAFREGAKTVVLAQVSMAAAAPLCREGRPFVSPTTGLKAVMLAARMASGASV</sequence>
<keyword evidence="2" id="KW-1185">Reference proteome</keyword>
<evidence type="ECO:0008006" key="3">
    <source>
        <dbReference type="Google" id="ProtNLM"/>
    </source>
</evidence>
<dbReference type="OrthoDB" id="6497321at2"/>
<proteinExistence type="predicted"/>
<dbReference type="AlphaFoldDB" id="A0A5J6MKB4"/>
<reference evidence="1 2" key="1">
    <citation type="submission" date="2019-08" db="EMBL/GenBank/DDBJ databases">
        <title>Hyperibacter terrae gen. nov., sp. nov. and Hyperibacter viscosus sp. nov., two new members in the family Rhodospirillaceae isolated from the rhizosphere of Hypericum perforatum.</title>
        <authorList>
            <person name="Noviana Z."/>
        </authorList>
    </citation>
    <scope>NUCLEOTIDE SEQUENCE [LARGE SCALE GENOMIC DNA]</scope>
    <source>
        <strain evidence="1 2">R5913</strain>
    </source>
</reference>
<dbReference type="RefSeq" id="WP_151177240.1">
    <property type="nucleotide sequence ID" value="NZ_CP042906.1"/>
</dbReference>
<dbReference type="GO" id="GO:0047661">
    <property type="term" value="F:amino-acid racemase activity"/>
    <property type="evidence" value="ECO:0007669"/>
    <property type="project" value="InterPro"/>
</dbReference>
<evidence type="ECO:0000313" key="1">
    <source>
        <dbReference type="EMBL" id="QEX16945.1"/>
    </source>
</evidence>
<organism evidence="1 2">
    <name type="scientific">Hypericibacter terrae</name>
    <dbReference type="NCBI Taxonomy" id="2602015"/>
    <lineage>
        <taxon>Bacteria</taxon>
        <taxon>Pseudomonadati</taxon>
        <taxon>Pseudomonadota</taxon>
        <taxon>Alphaproteobacteria</taxon>
        <taxon>Rhodospirillales</taxon>
        <taxon>Dongiaceae</taxon>
        <taxon>Hypericibacter</taxon>
    </lineage>
</organism>
<dbReference type="KEGG" id="htq:FRZ44_22400"/>